<protein>
    <recommendedName>
        <fullName evidence="3">Pyridoxamine 5'-phosphate oxidase</fullName>
    </recommendedName>
</protein>
<dbReference type="InterPro" id="IPR024747">
    <property type="entry name" value="Pyridox_Oxase-rel"/>
</dbReference>
<dbReference type="InterPro" id="IPR012349">
    <property type="entry name" value="Split_barrel_FMN-bd"/>
</dbReference>
<comment type="caution">
    <text evidence="1">The sequence shown here is derived from an EMBL/GenBank/DDBJ whole genome shotgun (WGS) entry which is preliminary data.</text>
</comment>
<evidence type="ECO:0000313" key="2">
    <source>
        <dbReference type="Proteomes" id="UP001519363"/>
    </source>
</evidence>
<dbReference type="RefSeq" id="WP_086782601.1">
    <property type="nucleotide sequence ID" value="NZ_JAGIOO010000001.1"/>
</dbReference>
<evidence type="ECO:0000313" key="1">
    <source>
        <dbReference type="EMBL" id="MBP2478374.1"/>
    </source>
</evidence>
<evidence type="ECO:0008006" key="3">
    <source>
        <dbReference type="Google" id="ProtNLM"/>
    </source>
</evidence>
<proteinExistence type="predicted"/>
<dbReference type="SUPFAM" id="SSF50475">
    <property type="entry name" value="FMN-binding split barrel"/>
    <property type="match status" value="1"/>
</dbReference>
<organism evidence="1 2">
    <name type="scientific">Crossiella equi</name>
    <dbReference type="NCBI Taxonomy" id="130796"/>
    <lineage>
        <taxon>Bacteria</taxon>
        <taxon>Bacillati</taxon>
        <taxon>Actinomycetota</taxon>
        <taxon>Actinomycetes</taxon>
        <taxon>Pseudonocardiales</taxon>
        <taxon>Pseudonocardiaceae</taxon>
        <taxon>Crossiella</taxon>
    </lineage>
</organism>
<sequence length="107" mass="11463">MNPKHILGETECLRLLAEAGLGRLVFTERALPSMRPVRYRLAGHVITVDADVDGPLAKVVTGTVVAFTADDLRGPGCTGWSVVALGRASLHDGVLRVDIELISGRKF</sequence>
<accession>A0ABS5AQ79</accession>
<gene>
    <name evidence="1" type="ORF">JOF53_007246</name>
</gene>
<dbReference type="Gene3D" id="2.30.110.10">
    <property type="entry name" value="Electron Transport, Fmn-binding Protein, Chain A"/>
    <property type="match status" value="1"/>
</dbReference>
<dbReference type="EMBL" id="JAGIOO010000001">
    <property type="protein sequence ID" value="MBP2478374.1"/>
    <property type="molecule type" value="Genomic_DNA"/>
</dbReference>
<dbReference type="Proteomes" id="UP001519363">
    <property type="component" value="Unassembled WGS sequence"/>
</dbReference>
<keyword evidence="2" id="KW-1185">Reference proteome</keyword>
<reference evidence="1 2" key="1">
    <citation type="submission" date="2021-03" db="EMBL/GenBank/DDBJ databases">
        <title>Sequencing the genomes of 1000 actinobacteria strains.</title>
        <authorList>
            <person name="Klenk H.-P."/>
        </authorList>
    </citation>
    <scope>NUCLEOTIDE SEQUENCE [LARGE SCALE GENOMIC DNA]</scope>
    <source>
        <strain evidence="1 2">DSM 44580</strain>
    </source>
</reference>
<dbReference type="Pfam" id="PF12900">
    <property type="entry name" value="Pyridox_ox_2"/>
    <property type="match status" value="1"/>
</dbReference>
<name>A0ABS5AQ79_9PSEU</name>